<proteinExistence type="predicted"/>
<dbReference type="NCBIfam" id="TIGR00095">
    <property type="entry name" value="16S rRNA (guanine(966)-N(2))-methyltransferase RsmD"/>
    <property type="match status" value="1"/>
</dbReference>
<sequence>MRVVGGTLRGKKLIAPESLQARPTSDRLRETLFNILAHNPEMGRLPGPNTRVLDAFAGTGALGLEALSRGALEVTFVDYNSDLVRNNVLQCHMDKKATIISGDFLKTPLKGSFDLIFLDPPYGQGLIESALSHLISAHVVTEKTILVLEFQKDEKIEIPDLFEIIAERNVSISNVLFLKMSEFR</sequence>
<dbReference type="Gene3D" id="3.40.50.150">
    <property type="entry name" value="Vaccinia Virus protein VP39"/>
    <property type="match status" value="1"/>
</dbReference>
<dbReference type="PIRSF" id="PIRSF004553">
    <property type="entry name" value="CHP00095"/>
    <property type="match status" value="1"/>
</dbReference>
<dbReference type="InterPro" id="IPR029063">
    <property type="entry name" value="SAM-dependent_MTases_sf"/>
</dbReference>
<accession>A0ABZ2C0A6</accession>
<evidence type="ECO:0000256" key="1">
    <source>
        <dbReference type="ARBA" id="ARBA00022603"/>
    </source>
</evidence>
<dbReference type="RefSeq" id="WP_331256541.1">
    <property type="nucleotide sequence ID" value="NZ_CP133270.1"/>
</dbReference>
<dbReference type="GO" id="GO:0032259">
    <property type="term" value="P:methylation"/>
    <property type="evidence" value="ECO:0007669"/>
    <property type="project" value="UniProtKB-KW"/>
</dbReference>
<dbReference type="Proteomes" id="UP001330434">
    <property type="component" value="Chromosome"/>
</dbReference>
<dbReference type="PANTHER" id="PTHR43542">
    <property type="entry name" value="METHYLTRANSFERASE"/>
    <property type="match status" value="1"/>
</dbReference>
<dbReference type="PANTHER" id="PTHR43542:SF1">
    <property type="entry name" value="METHYLTRANSFERASE"/>
    <property type="match status" value="1"/>
</dbReference>
<keyword evidence="2" id="KW-0808">Transferase</keyword>
<evidence type="ECO:0000256" key="2">
    <source>
        <dbReference type="ARBA" id="ARBA00022679"/>
    </source>
</evidence>
<evidence type="ECO:0000313" key="4">
    <source>
        <dbReference type="Proteomes" id="UP001330434"/>
    </source>
</evidence>
<dbReference type="InterPro" id="IPR002052">
    <property type="entry name" value="DNA_methylase_N6_adenine_CS"/>
</dbReference>
<gene>
    <name evidence="3" type="ORF">Bealeia1_00143</name>
</gene>
<keyword evidence="4" id="KW-1185">Reference proteome</keyword>
<dbReference type="GO" id="GO:0008168">
    <property type="term" value="F:methyltransferase activity"/>
    <property type="evidence" value="ECO:0007669"/>
    <property type="project" value="UniProtKB-KW"/>
</dbReference>
<evidence type="ECO:0000313" key="3">
    <source>
        <dbReference type="EMBL" id="WVX65974.1"/>
    </source>
</evidence>
<dbReference type="SUPFAM" id="SSF53335">
    <property type="entry name" value="S-adenosyl-L-methionine-dependent methyltransferases"/>
    <property type="match status" value="1"/>
</dbReference>
<dbReference type="EMBL" id="CP133270">
    <property type="protein sequence ID" value="WVX65974.1"/>
    <property type="molecule type" value="Genomic_DNA"/>
</dbReference>
<organism evidence="3 4">
    <name type="scientific">Candidatus Bealeia paramacronuclearis</name>
    <dbReference type="NCBI Taxonomy" id="1921001"/>
    <lineage>
        <taxon>Bacteria</taxon>
        <taxon>Pseudomonadati</taxon>
        <taxon>Pseudomonadota</taxon>
        <taxon>Alphaproteobacteria</taxon>
        <taxon>Holosporales</taxon>
        <taxon>Holosporaceae</taxon>
        <taxon>Candidatus Bealeia</taxon>
    </lineage>
</organism>
<dbReference type="PROSITE" id="PS00092">
    <property type="entry name" value="N6_MTASE"/>
    <property type="match status" value="1"/>
</dbReference>
<dbReference type="Pfam" id="PF03602">
    <property type="entry name" value="Cons_hypoth95"/>
    <property type="match status" value="1"/>
</dbReference>
<reference evidence="3 4" key="1">
    <citation type="journal article" date="2024" name="Environ. Microbiol.">
        <title>Novel evolutionary insights on the interactions of the Holosporales (Alphaproteobacteria) with eukaryotic hosts from comparative genomics.</title>
        <authorList>
            <person name="Giovannini M."/>
            <person name="Petroni G."/>
            <person name="Castelli M."/>
        </authorList>
    </citation>
    <scope>NUCLEOTIDE SEQUENCE [LARGE SCALE GENOMIC DNA]</scope>
    <source>
        <strain evidence="3 4">US_Bl 15I1</strain>
    </source>
</reference>
<dbReference type="InterPro" id="IPR004398">
    <property type="entry name" value="RNA_MeTrfase_RsmD"/>
</dbReference>
<dbReference type="CDD" id="cd02440">
    <property type="entry name" value="AdoMet_MTases"/>
    <property type="match status" value="1"/>
</dbReference>
<name>A0ABZ2C0A6_9PROT</name>
<keyword evidence="1 3" id="KW-0489">Methyltransferase</keyword>
<protein>
    <submittedName>
        <fullName evidence="3">Ribosomal RNA small subunit methyltransferase D</fullName>
    </submittedName>
</protein>